<keyword evidence="7 9" id="KW-0811">Translocation</keyword>
<keyword evidence="2 9" id="KW-0813">Transport</keyword>
<dbReference type="GO" id="GO:0006605">
    <property type="term" value="P:protein targeting"/>
    <property type="evidence" value="ECO:0007669"/>
    <property type="project" value="UniProtKB-UniRule"/>
</dbReference>
<name>M5ERQ0_9HYPH</name>
<organism evidence="10 11">
    <name type="scientific">Mesorhizobium metallidurans STM 2683</name>
    <dbReference type="NCBI Taxonomy" id="1297569"/>
    <lineage>
        <taxon>Bacteria</taxon>
        <taxon>Pseudomonadati</taxon>
        <taxon>Pseudomonadota</taxon>
        <taxon>Alphaproteobacteria</taxon>
        <taxon>Hyphomicrobiales</taxon>
        <taxon>Phyllobacteriaceae</taxon>
        <taxon>Mesorhizobium</taxon>
    </lineage>
</organism>
<dbReference type="NCBIfam" id="TIGR00964">
    <property type="entry name" value="secE_bact"/>
    <property type="match status" value="1"/>
</dbReference>
<dbReference type="InterPro" id="IPR005807">
    <property type="entry name" value="SecE_bac"/>
</dbReference>
<sequence>MRFRRHVPASGIIQEIRSTGLEDRRHMASKTTNPFVFLQQVRSETAKVTWPSRRETMISTVMVLAFALIAMIFFFSADQLFGLAVEQILGIGR</sequence>
<evidence type="ECO:0000256" key="1">
    <source>
        <dbReference type="ARBA" id="ARBA00004370"/>
    </source>
</evidence>
<dbReference type="GO" id="GO:0005886">
    <property type="term" value="C:plasma membrane"/>
    <property type="evidence" value="ECO:0007669"/>
    <property type="project" value="UniProtKB-SubCell"/>
</dbReference>
<evidence type="ECO:0000256" key="2">
    <source>
        <dbReference type="ARBA" id="ARBA00022448"/>
    </source>
</evidence>
<dbReference type="PANTHER" id="PTHR33910:SF1">
    <property type="entry name" value="PROTEIN TRANSLOCASE SUBUNIT SECE"/>
    <property type="match status" value="1"/>
</dbReference>
<dbReference type="GO" id="GO:0009306">
    <property type="term" value="P:protein secretion"/>
    <property type="evidence" value="ECO:0007669"/>
    <property type="project" value="UniProtKB-UniRule"/>
</dbReference>
<dbReference type="Pfam" id="PF00584">
    <property type="entry name" value="SecE"/>
    <property type="match status" value="1"/>
</dbReference>
<keyword evidence="8 9" id="KW-0472">Membrane</keyword>
<dbReference type="GO" id="GO:0008320">
    <property type="term" value="F:protein transmembrane transporter activity"/>
    <property type="evidence" value="ECO:0007669"/>
    <property type="project" value="UniProtKB-UniRule"/>
</dbReference>
<dbReference type="STRING" id="1297569.MESS2_370004"/>
<proteinExistence type="inferred from homology"/>
<comment type="similarity">
    <text evidence="9">Belongs to the SecE/SEC61-gamma family.</text>
</comment>
<dbReference type="Gene3D" id="1.20.5.1030">
    <property type="entry name" value="Preprotein translocase secy subunit"/>
    <property type="match status" value="1"/>
</dbReference>
<dbReference type="GO" id="GO:0043952">
    <property type="term" value="P:protein transport by the Sec complex"/>
    <property type="evidence" value="ECO:0007669"/>
    <property type="project" value="UniProtKB-UniRule"/>
</dbReference>
<dbReference type="eggNOG" id="COG0690">
    <property type="taxonomic scope" value="Bacteria"/>
</dbReference>
<evidence type="ECO:0000256" key="3">
    <source>
        <dbReference type="ARBA" id="ARBA00022475"/>
    </source>
</evidence>
<keyword evidence="6 9" id="KW-1133">Transmembrane helix</keyword>
<keyword evidence="11" id="KW-1185">Reference proteome</keyword>
<gene>
    <name evidence="9" type="primary">secE</name>
    <name evidence="10" type="ORF">MESS2_370004</name>
</gene>
<dbReference type="AlphaFoldDB" id="M5ERQ0"/>
<evidence type="ECO:0000256" key="5">
    <source>
        <dbReference type="ARBA" id="ARBA00022927"/>
    </source>
</evidence>
<comment type="subunit">
    <text evidence="9">Component of the Sec protein translocase complex. Heterotrimer consisting of SecY, SecE and SecG subunits. The heterotrimers can form oligomers, although 1 heterotrimer is thought to be able to translocate proteins. Interacts with the ribosome. Interacts with SecDF, and other proteins may be involved. Interacts with SecA.</text>
</comment>
<keyword evidence="5 9" id="KW-0653">Protein transport</keyword>
<dbReference type="PROSITE" id="PS01067">
    <property type="entry name" value="SECE_SEC61G"/>
    <property type="match status" value="1"/>
</dbReference>
<evidence type="ECO:0000313" key="11">
    <source>
        <dbReference type="Proteomes" id="UP000012062"/>
    </source>
</evidence>
<evidence type="ECO:0000256" key="9">
    <source>
        <dbReference type="HAMAP-Rule" id="MF_00422"/>
    </source>
</evidence>
<comment type="caution">
    <text evidence="10">The sequence shown here is derived from an EMBL/GenBank/DDBJ whole genome shotgun (WGS) entry which is preliminary data.</text>
</comment>
<dbReference type="InterPro" id="IPR001901">
    <property type="entry name" value="Translocase_SecE/Sec61-g"/>
</dbReference>
<dbReference type="EMBL" id="CAUM01000103">
    <property type="protein sequence ID" value="CCV06735.1"/>
    <property type="molecule type" value="Genomic_DNA"/>
</dbReference>
<dbReference type="GO" id="GO:0065002">
    <property type="term" value="P:intracellular protein transmembrane transport"/>
    <property type="evidence" value="ECO:0007669"/>
    <property type="project" value="UniProtKB-UniRule"/>
</dbReference>
<feature type="transmembrane region" description="Helical" evidence="9">
    <location>
        <begin position="57"/>
        <end position="77"/>
    </location>
</feature>
<evidence type="ECO:0000256" key="6">
    <source>
        <dbReference type="ARBA" id="ARBA00022989"/>
    </source>
</evidence>
<evidence type="ECO:0000256" key="7">
    <source>
        <dbReference type="ARBA" id="ARBA00023010"/>
    </source>
</evidence>
<dbReference type="PANTHER" id="PTHR33910">
    <property type="entry name" value="PROTEIN TRANSLOCASE SUBUNIT SECE"/>
    <property type="match status" value="1"/>
</dbReference>
<evidence type="ECO:0000313" key="10">
    <source>
        <dbReference type="EMBL" id="CCV06735.1"/>
    </source>
</evidence>
<comment type="subcellular location">
    <subcellularLocation>
        <location evidence="9">Cell membrane</location>
        <topology evidence="9">Single-pass membrane protein</topology>
    </subcellularLocation>
    <subcellularLocation>
        <location evidence="1">Membrane</location>
    </subcellularLocation>
</comment>
<dbReference type="Proteomes" id="UP000012062">
    <property type="component" value="Unassembled WGS sequence"/>
</dbReference>
<evidence type="ECO:0000256" key="8">
    <source>
        <dbReference type="ARBA" id="ARBA00023136"/>
    </source>
</evidence>
<protein>
    <recommendedName>
        <fullName evidence="9">Protein translocase subunit SecE</fullName>
    </recommendedName>
</protein>
<keyword evidence="3 9" id="KW-1003">Cell membrane</keyword>
<dbReference type="HAMAP" id="MF_00422">
    <property type="entry name" value="SecE"/>
    <property type="match status" value="1"/>
</dbReference>
<reference evidence="10 11" key="1">
    <citation type="submission" date="2013-02" db="EMBL/GenBank/DDBJ databases">
        <authorList>
            <person name="Genoscope - CEA"/>
        </authorList>
    </citation>
    <scope>NUCLEOTIDE SEQUENCE [LARGE SCALE GENOMIC DNA]</scope>
    <source>
        <strain evidence="10 11">STM 2683</strain>
    </source>
</reference>
<comment type="function">
    <text evidence="9">Essential subunit of the Sec protein translocation channel SecYEG. Clamps together the 2 halves of SecY. May contact the channel plug during translocation.</text>
</comment>
<accession>M5ERQ0</accession>
<dbReference type="InterPro" id="IPR038379">
    <property type="entry name" value="SecE_sf"/>
</dbReference>
<evidence type="ECO:0000256" key="4">
    <source>
        <dbReference type="ARBA" id="ARBA00022692"/>
    </source>
</evidence>
<keyword evidence="4 9" id="KW-0812">Transmembrane</keyword>